<dbReference type="Gene3D" id="2.170.130.10">
    <property type="entry name" value="TonB-dependent receptor, plug domain"/>
    <property type="match status" value="1"/>
</dbReference>
<sequence length="811" mass="90390">MKKMNHFLLFLIAMGCMIQASFGQTAGSLTGLVVDDKGEPLSYGTVTLHKAPDASLVTGEAIDVQGNFKMKAPASGKYFLRISAMGFANQDLPVFEVTTASFSKDFGKIALKQDSEVLQEVTVEGMRPMIDHQADKMVVNVEGTAMAAGNTAYDVLTKMPGVWVDQDGNIQLNGQQGARVMINGKLTYLDGKQLQTMLQSMPAENLKNFEIITNPSAKHDAEGTAGIININLKKNQLDGLNGSVYGGYQFNKEHGYNGGASINLKQGKWSSFATADLSQRPRMREFTMNRNFAKAESDKQMLLTGGEDGMQYSQSIRIGTDYDFNSNHSLGGSVSLARSTTDNLFFTTTTSNLQSSTGPEVNRSVNNNDSKFANATANLHYQGKLDSLGTSLSADVDVVRITDKSFGTFRLTPEGANNSNAGYLLENDNPTSYSIYSAKVDFVRPLPQLKGKFEGGLKGSYVRSDNAINFFEINDIQRTPIANRTDHFIYDENIYAAYANFNTALGSKWSLQTGLRSEYTRSKGHSVPTKATNRREYLDFFPSIFLSQQVSENYQISYNYSRRINRPRYNNLNPFTLIIDNGTEATGNPHLKPQYTNSFQMTQTFKKSYNLVLGYSQSKDAMSEVPVPNLETKKITFQQRNVESEFMNATLVTPVTVSSKWNFNNNITLAYQKYTTVLPDITINNEQVSVFAQTNHNVMLPNKFRLEVSGGYQGAGVFNVYRTLPSYWVDLGVKKSFLKDQLDVTLTATDLFASRKMRGTSTVDGTTNEIDMYHYNRGIRLNLRYRFNKGEKFEMKRRNNSLEEVNRAGGN</sequence>
<evidence type="ECO:0000313" key="6">
    <source>
        <dbReference type="EMBL" id="MFC6999631.1"/>
    </source>
</evidence>
<organism evidence="6 7">
    <name type="scientific">Rufibacter roseus</name>
    <dbReference type="NCBI Taxonomy" id="1567108"/>
    <lineage>
        <taxon>Bacteria</taxon>
        <taxon>Pseudomonadati</taxon>
        <taxon>Bacteroidota</taxon>
        <taxon>Cytophagia</taxon>
        <taxon>Cytophagales</taxon>
        <taxon>Hymenobacteraceae</taxon>
        <taxon>Rufibacter</taxon>
    </lineage>
</organism>
<keyword evidence="7" id="KW-1185">Reference proteome</keyword>
<feature type="domain" description="Outer membrane protein beta-barrel" evidence="5">
    <location>
        <begin position="384"/>
        <end position="785"/>
    </location>
</feature>
<evidence type="ECO:0000259" key="5">
    <source>
        <dbReference type="Pfam" id="PF14905"/>
    </source>
</evidence>
<dbReference type="InterPro" id="IPR041700">
    <property type="entry name" value="OMP_b-brl_3"/>
</dbReference>
<proteinExistence type="predicted"/>
<dbReference type="Pfam" id="PF14905">
    <property type="entry name" value="OMP_b-brl_3"/>
    <property type="match status" value="1"/>
</dbReference>
<evidence type="ECO:0000313" key="7">
    <source>
        <dbReference type="Proteomes" id="UP001596405"/>
    </source>
</evidence>
<dbReference type="SUPFAM" id="SSF56935">
    <property type="entry name" value="Porins"/>
    <property type="match status" value="1"/>
</dbReference>
<dbReference type="SUPFAM" id="SSF49464">
    <property type="entry name" value="Carboxypeptidase regulatory domain-like"/>
    <property type="match status" value="1"/>
</dbReference>
<dbReference type="Gene3D" id="2.40.170.20">
    <property type="entry name" value="TonB-dependent receptor, beta-barrel domain"/>
    <property type="match status" value="1"/>
</dbReference>
<dbReference type="Gene3D" id="2.60.40.1120">
    <property type="entry name" value="Carboxypeptidase-like, regulatory domain"/>
    <property type="match status" value="1"/>
</dbReference>
<dbReference type="PANTHER" id="PTHR40980">
    <property type="entry name" value="PLUG DOMAIN-CONTAINING PROTEIN"/>
    <property type="match status" value="1"/>
</dbReference>
<evidence type="ECO:0000256" key="2">
    <source>
        <dbReference type="ARBA" id="ARBA00023136"/>
    </source>
</evidence>
<keyword evidence="4" id="KW-0732">Signal</keyword>
<evidence type="ECO:0000256" key="3">
    <source>
        <dbReference type="ARBA" id="ARBA00023237"/>
    </source>
</evidence>
<evidence type="ECO:0000256" key="1">
    <source>
        <dbReference type="ARBA" id="ARBA00004442"/>
    </source>
</evidence>
<name>A0ABW2DSY2_9BACT</name>
<dbReference type="PANTHER" id="PTHR40980:SF4">
    <property type="entry name" value="TONB-DEPENDENT RECEPTOR-LIKE BETA-BARREL DOMAIN-CONTAINING PROTEIN"/>
    <property type="match status" value="1"/>
</dbReference>
<dbReference type="RefSeq" id="WP_066621006.1">
    <property type="nucleotide sequence ID" value="NZ_JBHSYQ010000016.1"/>
</dbReference>
<dbReference type="Proteomes" id="UP001596405">
    <property type="component" value="Unassembled WGS sequence"/>
</dbReference>
<feature type="signal peptide" evidence="4">
    <location>
        <begin position="1"/>
        <end position="26"/>
    </location>
</feature>
<dbReference type="InterPro" id="IPR036942">
    <property type="entry name" value="Beta-barrel_TonB_sf"/>
</dbReference>
<reference evidence="7" key="1">
    <citation type="journal article" date="2019" name="Int. J. Syst. Evol. Microbiol.">
        <title>The Global Catalogue of Microorganisms (GCM) 10K type strain sequencing project: providing services to taxonomists for standard genome sequencing and annotation.</title>
        <authorList>
            <consortium name="The Broad Institute Genomics Platform"/>
            <consortium name="The Broad Institute Genome Sequencing Center for Infectious Disease"/>
            <person name="Wu L."/>
            <person name="Ma J."/>
        </authorList>
    </citation>
    <scope>NUCLEOTIDE SEQUENCE [LARGE SCALE GENOMIC DNA]</scope>
    <source>
        <strain evidence="7">CGMCC 4.7393</strain>
    </source>
</reference>
<dbReference type="InterPro" id="IPR008969">
    <property type="entry name" value="CarboxyPept-like_regulatory"/>
</dbReference>
<keyword evidence="2" id="KW-0472">Membrane</keyword>
<keyword evidence="3" id="KW-0998">Cell outer membrane</keyword>
<dbReference type="InterPro" id="IPR037066">
    <property type="entry name" value="Plug_dom_sf"/>
</dbReference>
<accession>A0ABW2DSY2</accession>
<comment type="subcellular location">
    <subcellularLocation>
        <location evidence="1">Cell outer membrane</location>
    </subcellularLocation>
</comment>
<gene>
    <name evidence="6" type="ORF">ACFQHR_18495</name>
</gene>
<protein>
    <submittedName>
        <fullName evidence="6">Outer membrane beta-barrel protein</fullName>
    </submittedName>
</protein>
<feature type="chain" id="PRO_5047068806" evidence="4">
    <location>
        <begin position="27"/>
        <end position="811"/>
    </location>
</feature>
<dbReference type="EMBL" id="JBHSYQ010000016">
    <property type="protein sequence ID" value="MFC6999631.1"/>
    <property type="molecule type" value="Genomic_DNA"/>
</dbReference>
<dbReference type="PROSITE" id="PS51257">
    <property type="entry name" value="PROKAR_LIPOPROTEIN"/>
    <property type="match status" value="1"/>
</dbReference>
<comment type="caution">
    <text evidence="6">The sequence shown here is derived from an EMBL/GenBank/DDBJ whole genome shotgun (WGS) entry which is preliminary data.</text>
</comment>
<dbReference type="Pfam" id="PF13620">
    <property type="entry name" value="CarboxypepD_reg"/>
    <property type="match status" value="1"/>
</dbReference>
<evidence type="ECO:0000256" key="4">
    <source>
        <dbReference type="SAM" id="SignalP"/>
    </source>
</evidence>